<dbReference type="InterPro" id="IPR018951">
    <property type="entry name" value="Fumarase_C_C"/>
</dbReference>
<dbReference type="GO" id="GO:0006099">
    <property type="term" value="P:tricarboxylic acid cycle"/>
    <property type="evidence" value="ECO:0007669"/>
    <property type="project" value="InterPro"/>
</dbReference>
<dbReference type="FunFam" id="1.20.200.10:FF:000001">
    <property type="entry name" value="Fumarate hydratase, mitochondrial"/>
    <property type="match status" value="1"/>
</dbReference>
<dbReference type="PRINTS" id="PR00149">
    <property type="entry name" value="FUMRATELYASE"/>
</dbReference>
<comment type="caution">
    <text evidence="4">The sequence shown here is derived from an EMBL/GenBank/DDBJ whole genome shotgun (WGS) entry which is preliminary data.</text>
</comment>
<keyword evidence="5" id="KW-1185">Reference proteome</keyword>
<dbReference type="SUPFAM" id="SSF48557">
    <property type="entry name" value="L-aspartase-like"/>
    <property type="match status" value="1"/>
</dbReference>
<feature type="domain" description="Fumarase C C-terminal" evidence="3">
    <location>
        <begin position="407"/>
        <end position="460"/>
    </location>
</feature>
<dbReference type="InterPro" id="IPR000362">
    <property type="entry name" value="Fumarate_lyase_fam"/>
</dbReference>
<evidence type="ECO:0000313" key="4">
    <source>
        <dbReference type="EMBL" id="RSL16279.1"/>
    </source>
</evidence>
<keyword evidence="1 4" id="KW-0456">Lyase</keyword>
<dbReference type="Proteomes" id="UP000269669">
    <property type="component" value="Unassembled WGS sequence"/>
</dbReference>
<dbReference type="FunFam" id="1.10.40.30:FF:000002">
    <property type="entry name" value="Fumarate hydratase class II"/>
    <property type="match status" value="1"/>
</dbReference>
<dbReference type="InterPro" id="IPR022761">
    <property type="entry name" value="Fumarate_lyase_N"/>
</dbReference>
<feature type="domain" description="Fumarate lyase N-terminal" evidence="2">
    <location>
        <begin position="12"/>
        <end position="341"/>
    </location>
</feature>
<dbReference type="InterPro" id="IPR008948">
    <property type="entry name" value="L-Aspartase-like"/>
</dbReference>
<dbReference type="Pfam" id="PF10415">
    <property type="entry name" value="FumaraseC_C"/>
    <property type="match status" value="1"/>
</dbReference>
<dbReference type="Gene3D" id="1.10.40.30">
    <property type="entry name" value="Fumarase/aspartase (C-terminal domain)"/>
    <property type="match status" value="1"/>
</dbReference>
<dbReference type="EMBL" id="RSDW01000001">
    <property type="protein sequence ID" value="RSL16279.1"/>
    <property type="molecule type" value="Genomic_DNA"/>
</dbReference>
<accession>A0A428MHQ8</accession>
<dbReference type="OrthoDB" id="9802809at2"/>
<gene>
    <name evidence="4" type="ORF">EDE15_1790</name>
</gene>
<evidence type="ECO:0000259" key="2">
    <source>
        <dbReference type="Pfam" id="PF00206"/>
    </source>
</evidence>
<dbReference type="RefSeq" id="WP_125484912.1">
    <property type="nucleotide sequence ID" value="NZ_RSDW01000001.1"/>
</dbReference>
<dbReference type="PRINTS" id="PR00145">
    <property type="entry name" value="ARGSUCLYASE"/>
</dbReference>
<dbReference type="GO" id="GO:0005829">
    <property type="term" value="C:cytosol"/>
    <property type="evidence" value="ECO:0007669"/>
    <property type="project" value="TreeGrafter"/>
</dbReference>
<dbReference type="InterPro" id="IPR051546">
    <property type="entry name" value="Aspartate_Ammonia-Lyase"/>
</dbReference>
<dbReference type="Gene3D" id="1.20.200.10">
    <property type="entry name" value="Fumarase/aspartase (Central domain)"/>
    <property type="match status" value="1"/>
</dbReference>
<evidence type="ECO:0000313" key="5">
    <source>
        <dbReference type="Proteomes" id="UP000269669"/>
    </source>
</evidence>
<dbReference type="PANTHER" id="PTHR42696:SF2">
    <property type="entry name" value="ASPARTATE AMMONIA-LYASE"/>
    <property type="match status" value="1"/>
</dbReference>
<dbReference type="PROSITE" id="PS00163">
    <property type="entry name" value="FUMARATE_LYASES"/>
    <property type="match status" value="1"/>
</dbReference>
<name>A0A428MHQ8_9BACT</name>
<evidence type="ECO:0000259" key="3">
    <source>
        <dbReference type="Pfam" id="PF10415"/>
    </source>
</evidence>
<dbReference type="GO" id="GO:0006531">
    <property type="term" value="P:aspartate metabolic process"/>
    <property type="evidence" value="ECO:0007669"/>
    <property type="project" value="TreeGrafter"/>
</dbReference>
<dbReference type="Pfam" id="PF00206">
    <property type="entry name" value="Lyase_1"/>
    <property type="match status" value="1"/>
</dbReference>
<dbReference type="PANTHER" id="PTHR42696">
    <property type="entry name" value="ASPARTATE AMMONIA-LYASE"/>
    <property type="match status" value="1"/>
</dbReference>
<proteinExistence type="predicted"/>
<dbReference type="GO" id="GO:0008797">
    <property type="term" value="F:aspartate ammonia-lyase activity"/>
    <property type="evidence" value="ECO:0007669"/>
    <property type="project" value="TreeGrafter"/>
</dbReference>
<dbReference type="NCBIfam" id="NF008909">
    <property type="entry name" value="PRK12273.1"/>
    <property type="match status" value="1"/>
</dbReference>
<sequence>MPDKRTETDSLGQIEVPAEALYGAQTTRAVGNFPISGLRASVFLIRALAMVKLAAAAANRELGLITEEQGGVIVRAAQEVLDGKHHEHFVVDVFQAGAGVSLHMNTNEVLANRAGQLLGEALGSYKKVHPNDHVNYGQSTNDVFPTAMRLSALLALEELYPVLNALAGSFAAKAEEFRDVLKAGRTHMQDAVPITLGQEFAAYAAAVREAEAAIRRGSVGLRALGLGGSAVGTGLNTHPEYRQKAVAKLARIAGLELHPAYDLRYAMQSCACMAEVSGALRGLALEMVRISNDLRLLSSGPNTGFNEIHLPSLQPGSSIMPGKVNPVLAELTAMVGFQVVGNDAAVAMAVQAGQLELNVMMPAMAHNTLQSITILTNTLRELDVHCVRGITVNRERAAFYAGSTIALATALNPYIGYAKAAALVKESVASGRSIVELAREQKLLSEEQIAEILDPKNMTEPRARKA</sequence>
<dbReference type="FunFam" id="1.10.275.10:FF:000001">
    <property type="entry name" value="Fumarate hydratase, mitochondrial"/>
    <property type="match status" value="1"/>
</dbReference>
<reference evidence="4 5" key="1">
    <citation type="submission" date="2018-12" db="EMBL/GenBank/DDBJ databases">
        <title>Sequencing of bacterial isolates from soil warming experiment in Harvard Forest, Massachusetts, USA.</title>
        <authorList>
            <person name="Deangelis K."/>
        </authorList>
    </citation>
    <scope>NUCLEOTIDE SEQUENCE [LARGE SCALE GENOMIC DNA]</scope>
    <source>
        <strain evidence="4 5">EB153</strain>
    </source>
</reference>
<dbReference type="InterPro" id="IPR020557">
    <property type="entry name" value="Fumarate_lyase_CS"/>
</dbReference>
<protein>
    <submittedName>
        <fullName evidence="4">Aspartate ammonia-lyase</fullName>
    </submittedName>
</protein>
<organism evidence="4 5">
    <name type="scientific">Edaphobacter aggregans</name>
    <dbReference type="NCBI Taxonomy" id="570835"/>
    <lineage>
        <taxon>Bacteria</taxon>
        <taxon>Pseudomonadati</taxon>
        <taxon>Acidobacteriota</taxon>
        <taxon>Terriglobia</taxon>
        <taxon>Terriglobales</taxon>
        <taxon>Acidobacteriaceae</taxon>
        <taxon>Edaphobacter</taxon>
    </lineage>
</organism>
<dbReference type="AlphaFoldDB" id="A0A428MHQ8"/>
<dbReference type="Gene3D" id="1.10.275.10">
    <property type="entry name" value="Fumarase/aspartase (N-terminal domain)"/>
    <property type="match status" value="1"/>
</dbReference>
<dbReference type="InterPro" id="IPR024083">
    <property type="entry name" value="Fumarase/histidase_N"/>
</dbReference>
<evidence type="ECO:0000256" key="1">
    <source>
        <dbReference type="ARBA" id="ARBA00023239"/>
    </source>
</evidence>